<dbReference type="PIRSF" id="PIRSF004486">
    <property type="entry name" value="MraW"/>
    <property type="match status" value="1"/>
</dbReference>
<feature type="binding site" evidence="6">
    <location>
        <begin position="36"/>
        <end position="38"/>
    </location>
    <ligand>
        <name>S-adenosyl-L-methionine</name>
        <dbReference type="ChEBI" id="CHEBI:59789"/>
    </ligand>
</feature>
<feature type="binding site" evidence="6">
    <location>
        <position position="78"/>
    </location>
    <ligand>
        <name>S-adenosyl-L-methionine</name>
        <dbReference type="ChEBI" id="CHEBI:59789"/>
    </ligand>
</feature>
<name>A0A379DHT7_9PORP</name>
<evidence type="ECO:0000313" key="8">
    <source>
        <dbReference type="EMBL" id="SUB93732.1"/>
    </source>
</evidence>
<keyword evidence="4 6" id="KW-0808">Transferase</keyword>
<evidence type="ECO:0000256" key="4">
    <source>
        <dbReference type="ARBA" id="ARBA00022679"/>
    </source>
</evidence>
<dbReference type="GO" id="GO:0071424">
    <property type="term" value="F:rRNA (cytosine-N4-)-methyltransferase activity"/>
    <property type="evidence" value="ECO:0007669"/>
    <property type="project" value="UniProtKB-UniRule"/>
</dbReference>
<dbReference type="RefSeq" id="WP_025079601.1">
    <property type="nucleotide sequence ID" value="NZ_UGTI01000001.1"/>
</dbReference>
<comment type="similarity">
    <text evidence="1 6">Belongs to the methyltransferase superfamily. RsmH family.</text>
</comment>
<dbReference type="EMBL" id="UGTI01000001">
    <property type="protein sequence ID" value="SUB77557.1"/>
    <property type="molecule type" value="Genomic_DNA"/>
</dbReference>
<sequence>MSENEVYHTSVMLEECMNALEINPDGSYVDVTFGGGGHSHAILQRLSPKGRLYSFDQDADAIKNIKSDDRLIFTAGNFRYLDRFMDYYDRLGQIDGILADLGVSGHHFDDASRGFSFRSEDPLVDMRMNARGGNSARDILNDYEEEALAHVFYTYGELKNSRKLAAAIVRRRTSQSLNTVGDLIAAVKPEINPREEKKQLTCIFQALRIEVNDELSALEEMLRATTDVLKPGGLLAVMTYHSLEDRIVKQFLKSSPETDRPDIYGKAPSLWQPVTRKPVVPSTEEIARNPRSRSAKLRVARWTGTAKNDRI</sequence>
<evidence type="ECO:0000256" key="2">
    <source>
        <dbReference type="ARBA" id="ARBA00022552"/>
    </source>
</evidence>
<dbReference type="EMBL" id="UGTI01000003">
    <property type="protein sequence ID" value="SUB93732.1"/>
    <property type="molecule type" value="Genomic_DNA"/>
</dbReference>
<dbReference type="AlphaFoldDB" id="A0A379DHT7"/>
<dbReference type="Gene3D" id="1.10.150.170">
    <property type="entry name" value="Putative methyltransferase TM0872, insert domain"/>
    <property type="match status" value="1"/>
</dbReference>
<keyword evidence="3 6" id="KW-0489">Methyltransferase</keyword>
<dbReference type="InterPro" id="IPR023397">
    <property type="entry name" value="SAM-dep_MeTrfase_MraW_recog"/>
</dbReference>
<dbReference type="GO" id="GO:0005737">
    <property type="term" value="C:cytoplasm"/>
    <property type="evidence" value="ECO:0007669"/>
    <property type="project" value="UniProtKB-SubCell"/>
</dbReference>
<evidence type="ECO:0000313" key="9">
    <source>
        <dbReference type="Proteomes" id="UP000254263"/>
    </source>
</evidence>
<protein>
    <recommendedName>
        <fullName evidence="6">Ribosomal RNA small subunit methyltransferase H</fullName>
        <ecNumber evidence="6">2.1.1.199</ecNumber>
    </recommendedName>
    <alternativeName>
        <fullName evidence="6">16S rRNA m(4)C1402 methyltransferase</fullName>
    </alternativeName>
    <alternativeName>
        <fullName evidence="6">rRNA (cytosine-N(4)-)-methyltransferase RsmH</fullName>
    </alternativeName>
</protein>
<evidence type="ECO:0000256" key="5">
    <source>
        <dbReference type="ARBA" id="ARBA00022691"/>
    </source>
</evidence>
<evidence type="ECO:0000313" key="7">
    <source>
        <dbReference type="EMBL" id="SUB77557.1"/>
    </source>
</evidence>
<dbReference type="GO" id="GO:0070475">
    <property type="term" value="P:rRNA base methylation"/>
    <property type="evidence" value="ECO:0007669"/>
    <property type="project" value="UniProtKB-UniRule"/>
</dbReference>
<dbReference type="SUPFAM" id="SSF53335">
    <property type="entry name" value="S-adenosyl-L-methionine-dependent methyltransferases"/>
    <property type="match status" value="1"/>
</dbReference>
<dbReference type="SUPFAM" id="SSF81799">
    <property type="entry name" value="Putative methyltransferase TM0872, insert domain"/>
    <property type="match status" value="1"/>
</dbReference>
<evidence type="ECO:0000256" key="6">
    <source>
        <dbReference type="HAMAP-Rule" id="MF_01007"/>
    </source>
</evidence>
<dbReference type="InterPro" id="IPR002903">
    <property type="entry name" value="RsmH"/>
</dbReference>
<evidence type="ECO:0000256" key="3">
    <source>
        <dbReference type="ARBA" id="ARBA00022603"/>
    </source>
</evidence>
<comment type="catalytic activity">
    <reaction evidence="6">
        <text>cytidine(1402) in 16S rRNA + S-adenosyl-L-methionine = N(4)-methylcytidine(1402) in 16S rRNA + S-adenosyl-L-homocysteine + H(+)</text>
        <dbReference type="Rhea" id="RHEA:42928"/>
        <dbReference type="Rhea" id="RHEA-COMP:10286"/>
        <dbReference type="Rhea" id="RHEA-COMP:10287"/>
        <dbReference type="ChEBI" id="CHEBI:15378"/>
        <dbReference type="ChEBI" id="CHEBI:57856"/>
        <dbReference type="ChEBI" id="CHEBI:59789"/>
        <dbReference type="ChEBI" id="CHEBI:74506"/>
        <dbReference type="ChEBI" id="CHEBI:82748"/>
        <dbReference type="EC" id="2.1.1.199"/>
    </reaction>
</comment>
<keyword evidence="2 6" id="KW-0698">rRNA processing</keyword>
<dbReference type="PANTHER" id="PTHR11265">
    <property type="entry name" value="S-ADENOSYL-METHYLTRANSFERASE MRAW"/>
    <property type="match status" value="1"/>
</dbReference>
<organism evidence="7 9">
    <name type="scientific">Porphyromonas macacae</name>
    <dbReference type="NCBI Taxonomy" id="28115"/>
    <lineage>
        <taxon>Bacteria</taxon>
        <taxon>Pseudomonadati</taxon>
        <taxon>Bacteroidota</taxon>
        <taxon>Bacteroidia</taxon>
        <taxon>Bacteroidales</taxon>
        <taxon>Porphyromonadaceae</taxon>
        <taxon>Porphyromonas</taxon>
    </lineage>
</organism>
<feature type="binding site" evidence="6">
    <location>
        <position position="100"/>
    </location>
    <ligand>
        <name>S-adenosyl-L-methionine</name>
        <dbReference type="ChEBI" id="CHEBI:59789"/>
    </ligand>
</feature>
<dbReference type="InterPro" id="IPR029063">
    <property type="entry name" value="SAM-dependent_MTases_sf"/>
</dbReference>
<dbReference type="Proteomes" id="UP000254263">
    <property type="component" value="Unassembled WGS sequence"/>
</dbReference>
<dbReference type="HAMAP" id="MF_01007">
    <property type="entry name" value="16SrRNA_methyltr_H"/>
    <property type="match status" value="1"/>
</dbReference>
<evidence type="ECO:0000256" key="1">
    <source>
        <dbReference type="ARBA" id="ARBA00010396"/>
    </source>
</evidence>
<reference evidence="7 9" key="1">
    <citation type="submission" date="2018-06" db="EMBL/GenBank/DDBJ databases">
        <authorList>
            <consortium name="Pathogen Informatics"/>
            <person name="Doyle S."/>
        </authorList>
    </citation>
    <scope>NUCLEOTIDE SEQUENCE [LARGE SCALE GENOMIC DNA]</scope>
    <source>
        <strain evidence="7 9">NCTC13100</strain>
    </source>
</reference>
<comment type="subcellular location">
    <subcellularLocation>
        <location evidence="6">Cytoplasm</location>
    </subcellularLocation>
</comment>
<feature type="binding site" evidence="6">
    <location>
        <position position="56"/>
    </location>
    <ligand>
        <name>S-adenosyl-L-methionine</name>
        <dbReference type="ChEBI" id="CHEBI:59789"/>
    </ligand>
</feature>
<proteinExistence type="inferred from homology"/>
<dbReference type="PANTHER" id="PTHR11265:SF0">
    <property type="entry name" value="12S RRNA N4-METHYLCYTIDINE METHYLTRANSFERASE"/>
    <property type="match status" value="1"/>
</dbReference>
<dbReference type="NCBIfam" id="TIGR00006">
    <property type="entry name" value="16S rRNA (cytosine(1402)-N(4))-methyltransferase RsmH"/>
    <property type="match status" value="1"/>
</dbReference>
<keyword evidence="5 6" id="KW-0949">S-adenosyl-L-methionine</keyword>
<comment type="function">
    <text evidence="6">Specifically methylates the N4 position of cytidine in position 1402 (C1402) of 16S rRNA.</text>
</comment>
<dbReference type="Pfam" id="PF01795">
    <property type="entry name" value="Methyltransf_5"/>
    <property type="match status" value="1"/>
</dbReference>
<feature type="binding site" evidence="6">
    <location>
        <position position="107"/>
    </location>
    <ligand>
        <name>S-adenosyl-L-methionine</name>
        <dbReference type="ChEBI" id="CHEBI:59789"/>
    </ligand>
</feature>
<keyword evidence="6" id="KW-0963">Cytoplasm</keyword>
<dbReference type="Gene3D" id="3.40.50.150">
    <property type="entry name" value="Vaccinia Virus protein VP39"/>
    <property type="match status" value="1"/>
</dbReference>
<dbReference type="EC" id="2.1.1.199" evidence="6"/>
<accession>A0A379DHT7</accession>
<gene>
    <name evidence="7" type="primary">rsmH_1</name>
    <name evidence="6" type="synonym">rsmH</name>
    <name evidence="8" type="synonym">rsmH_2</name>
    <name evidence="7" type="ORF">NCTC13100_00682</name>
    <name evidence="8" type="ORF">NCTC13100_01966</name>
</gene>